<dbReference type="PANTHER" id="PTHR10285">
    <property type="entry name" value="URIDINE KINASE"/>
    <property type="match status" value="1"/>
</dbReference>
<evidence type="ECO:0000313" key="2">
    <source>
        <dbReference type="EMBL" id="SDT44946.1"/>
    </source>
</evidence>
<keyword evidence="2" id="KW-0808">Transferase</keyword>
<dbReference type="Gene3D" id="3.40.50.300">
    <property type="entry name" value="P-loop containing nucleotide triphosphate hydrolases"/>
    <property type="match status" value="1"/>
</dbReference>
<dbReference type="GO" id="GO:0016301">
    <property type="term" value="F:kinase activity"/>
    <property type="evidence" value="ECO:0007669"/>
    <property type="project" value="UniProtKB-KW"/>
</dbReference>
<dbReference type="RefSeq" id="WP_197686282.1">
    <property type="nucleotide sequence ID" value="NZ_BOMJ01000055.1"/>
</dbReference>
<accession>A0A1H2AHJ3</accession>
<name>A0A1H2AHJ3_9ACTN</name>
<dbReference type="Proteomes" id="UP000198688">
    <property type="component" value="Chromosome I"/>
</dbReference>
<dbReference type="AlphaFoldDB" id="A0A1H2AHJ3"/>
<keyword evidence="2" id="KW-0418">Kinase</keyword>
<protein>
    <submittedName>
        <fullName evidence="2">Uridine kinase</fullName>
    </submittedName>
</protein>
<feature type="compositionally biased region" description="Pro residues" evidence="1">
    <location>
        <begin position="226"/>
        <end position="235"/>
    </location>
</feature>
<evidence type="ECO:0000256" key="1">
    <source>
        <dbReference type="SAM" id="MobiDB-lite"/>
    </source>
</evidence>
<evidence type="ECO:0000313" key="3">
    <source>
        <dbReference type="Proteomes" id="UP000198688"/>
    </source>
</evidence>
<proteinExistence type="predicted"/>
<reference evidence="2 3" key="1">
    <citation type="submission" date="2016-10" db="EMBL/GenBank/DDBJ databases">
        <authorList>
            <person name="de Groot N.N."/>
        </authorList>
    </citation>
    <scope>NUCLEOTIDE SEQUENCE [LARGE SCALE GENOMIC DNA]</scope>
    <source>
        <strain evidence="2 3">DSM 43941</strain>
    </source>
</reference>
<dbReference type="InterPro" id="IPR027417">
    <property type="entry name" value="P-loop_NTPase"/>
</dbReference>
<dbReference type="SUPFAM" id="SSF52540">
    <property type="entry name" value="P-loop containing nucleoside triphosphate hydrolases"/>
    <property type="match status" value="1"/>
</dbReference>
<gene>
    <name evidence="2" type="ORF">SAMN04489716_3845</name>
</gene>
<organism evidence="2 3">
    <name type="scientific">Actinoplanes derwentensis</name>
    <dbReference type="NCBI Taxonomy" id="113562"/>
    <lineage>
        <taxon>Bacteria</taxon>
        <taxon>Bacillati</taxon>
        <taxon>Actinomycetota</taxon>
        <taxon>Actinomycetes</taxon>
        <taxon>Micromonosporales</taxon>
        <taxon>Micromonosporaceae</taxon>
        <taxon>Actinoplanes</taxon>
    </lineage>
</organism>
<dbReference type="STRING" id="113562.SAMN04489716_3845"/>
<feature type="region of interest" description="Disordered" evidence="1">
    <location>
        <begin position="214"/>
        <end position="235"/>
    </location>
</feature>
<sequence length="235" mass="26024">MLTETRSRLLEQIADAIIADPAVVRVGVDGPDGSGKSILAGELAGVLRAQGRPVVHLSIDDFHQVRAIRYRRGRDSPEGFWLDSYDYDRFRARVLAPFAPGGSRLYRHACHDLESDEIVDPPPRQAPAGALLLVDGLFLHRDELAGAWDLSVFLDVPFTETARRMASRDGTQPDPEHPGMRRYVQAQRIYYAACDPHHKATFVVDNRDVAAPVFKNPARSGASRAAPPPPRTTRE</sequence>
<dbReference type="EMBL" id="LT629758">
    <property type="protein sequence ID" value="SDT44946.1"/>
    <property type="molecule type" value="Genomic_DNA"/>
</dbReference>
<keyword evidence="3" id="KW-1185">Reference proteome</keyword>